<organism evidence="1 2">
    <name type="scientific">Bradyrhizobium ottawaense</name>
    <dbReference type="NCBI Taxonomy" id="931866"/>
    <lineage>
        <taxon>Bacteria</taxon>
        <taxon>Pseudomonadati</taxon>
        <taxon>Pseudomonadota</taxon>
        <taxon>Alphaproteobacteria</taxon>
        <taxon>Hyphomicrobiales</taxon>
        <taxon>Nitrobacteraceae</taxon>
        <taxon>Bradyrhizobium</taxon>
    </lineage>
</organism>
<dbReference type="Proteomes" id="UP000215703">
    <property type="component" value="Chromosome"/>
</dbReference>
<dbReference type="GeneID" id="92970528"/>
<dbReference type="EMBL" id="CP029425">
    <property type="protein sequence ID" value="AWL92102.1"/>
    <property type="molecule type" value="Genomic_DNA"/>
</dbReference>
<evidence type="ECO:0000313" key="1">
    <source>
        <dbReference type="EMBL" id="AWL92102.1"/>
    </source>
</evidence>
<accession>A0A2U8P313</accession>
<gene>
    <name evidence="1" type="ORF">CIT37_07740</name>
</gene>
<evidence type="ECO:0000313" key="2">
    <source>
        <dbReference type="Proteomes" id="UP000215703"/>
    </source>
</evidence>
<sequence>MTELVTTLSTFVAMANANRTLMDGTTKPVRQIIEDNDVVLAVWQDFAQPFGIGTLTIKGAAVLRNISADGVTSFCRANAIPCDSYEQAVALLEVLGEPDTLN</sequence>
<reference evidence="1 2" key="1">
    <citation type="journal article" date="2014" name="Int. J. Syst. Evol. Microbiol.">
        <title>Bradyrhizobium ottawaense sp. nov., a symbiotic nitrogen fixing bacterium from root nodules of soybeans in Canada.</title>
        <authorList>
            <person name="Yu X."/>
            <person name="Cloutier S."/>
            <person name="Tambong J.T."/>
            <person name="Bromfield E.S."/>
        </authorList>
    </citation>
    <scope>NUCLEOTIDE SEQUENCE [LARGE SCALE GENOMIC DNA]</scope>
    <source>
        <strain evidence="1 2">OO99</strain>
    </source>
</reference>
<dbReference type="KEGG" id="bot:CIT37_07740"/>
<dbReference type="RefSeq" id="WP_095426836.1">
    <property type="nucleotide sequence ID" value="NZ_CP029425.2"/>
</dbReference>
<name>A0A2U8P313_9BRAD</name>
<proteinExistence type="predicted"/>
<protein>
    <submittedName>
        <fullName evidence="1">Uncharacterized protein</fullName>
    </submittedName>
</protein>
<reference evidence="1 2" key="2">
    <citation type="journal article" date="2017" name="Syst. Appl. Microbiol.">
        <title>Soybeans inoculated with root zone soils of Canadian native legumes harbour diverse and novel Bradyrhizobium spp. that possess agricultural potential.</title>
        <authorList>
            <person name="Bromfield E.S.P."/>
            <person name="Cloutier S."/>
            <person name="Tambong J.T."/>
            <person name="Tran Thi T.V."/>
        </authorList>
    </citation>
    <scope>NUCLEOTIDE SEQUENCE [LARGE SCALE GENOMIC DNA]</scope>
    <source>
        <strain evidence="1 2">OO99</strain>
    </source>
</reference>
<dbReference type="AlphaFoldDB" id="A0A2U8P313"/>